<name>A0AAE0S732_9BIVA</name>
<evidence type="ECO:0000313" key="4">
    <source>
        <dbReference type="EMBL" id="KAK3586541.1"/>
    </source>
</evidence>
<dbReference type="AlphaFoldDB" id="A0AAE0S732"/>
<accession>A0AAE0S732</accession>
<dbReference type="GO" id="GO:0005886">
    <property type="term" value="C:plasma membrane"/>
    <property type="evidence" value="ECO:0007669"/>
    <property type="project" value="TreeGrafter"/>
</dbReference>
<reference evidence="4" key="3">
    <citation type="submission" date="2023-05" db="EMBL/GenBank/DDBJ databases">
        <authorList>
            <person name="Smith C.H."/>
        </authorList>
    </citation>
    <scope>NUCLEOTIDE SEQUENCE</scope>
    <source>
        <strain evidence="4">CHS0354</strain>
        <tissue evidence="4">Mantle</tissue>
    </source>
</reference>
<dbReference type="InterPro" id="IPR003591">
    <property type="entry name" value="Leu-rich_rpt_typical-subtyp"/>
</dbReference>
<proteinExistence type="predicted"/>
<evidence type="ECO:0000256" key="1">
    <source>
        <dbReference type="ARBA" id="ARBA00022614"/>
    </source>
</evidence>
<dbReference type="InterPro" id="IPR050541">
    <property type="entry name" value="LRR_TM_domain-containing"/>
</dbReference>
<keyword evidence="2" id="KW-0732">Signal</keyword>
<protein>
    <submittedName>
        <fullName evidence="4">Uncharacterized protein</fullName>
    </submittedName>
</protein>
<dbReference type="Proteomes" id="UP001195483">
    <property type="component" value="Unassembled WGS sequence"/>
</dbReference>
<dbReference type="PANTHER" id="PTHR24369:SF210">
    <property type="entry name" value="CHAOPTIN-RELATED"/>
    <property type="match status" value="1"/>
</dbReference>
<dbReference type="Pfam" id="PF13855">
    <property type="entry name" value="LRR_8"/>
    <property type="match status" value="2"/>
</dbReference>
<dbReference type="PRINTS" id="PR00019">
    <property type="entry name" value="LEURICHRPT"/>
</dbReference>
<reference evidence="4" key="1">
    <citation type="journal article" date="2021" name="Genome Biol. Evol.">
        <title>A High-Quality Reference Genome for a Parasitic Bivalve with Doubly Uniparental Inheritance (Bivalvia: Unionida).</title>
        <authorList>
            <person name="Smith C.H."/>
        </authorList>
    </citation>
    <scope>NUCLEOTIDE SEQUENCE</scope>
    <source>
        <strain evidence="4">CHS0354</strain>
    </source>
</reference>
<evidence type="ECO:0000256" key="2">
    <source>
        <dbReference type="ARBA" id="ARBA00022729"/>
    </source>
</evidence>
<dbReference type="InterPro" id="IPR032675">
    <property type="entry name" value="LRR_dom_sf"/>
</dbReference>
<dbReference type="PROSITE" id="PS51450">
    <property type="entry name" value="LRR"/>
    <property type="match status" value="1"/>
</dbReference>
<dbReference type="Gene3D" id="3.80.10.10">
    <property type="entry name" value="Ribonuclease Inhibitor"/>
    <property type="match status" value="3"/>
</dbReference>
<evidence type="ECO:0000256" key="3">
    <source>
        <dbReference type="ARBA" id="ARBA00022737"/>
    </source>
</evidence>
<dbReference type="EMBL" id="JAEAOA010001380">
    <property type="protein sequence ID" value="KAK3586541.1"/>
    <property type="molecule type" value="Genomic_DNA"/>
</dbReference>
<sequence>MNTGIGIPSIDVSEEPTVELLAKELHKSAPQSHRCGSRRYMMLQMARWLHCADLNVCYGAPSPCVCQGNVIDCSNKGFHTIPSFNDASLRYNTLLMGENPIMPRRLANNVFNGLQINELHLNSANLDTIDANAFAGLENILTTLNLRDNHFTVLPQALVSLHKLSYLDVSLNPISNFTDNTMRLIGDSVIGFTFGDSNLTEWPASLKHLQQLQELDVEGGYFNLLPYGIFHGFEITLRKLTMNNVRLFTVPLGLAALTNIKELQMDHCFPYGNQALTDQPFQAIGDTLEVLSLRYDSFTEFPKVAKYLYHLKTLRLDGNQLEFISDEAIEIMHNVNVSVLSLSDCHLTRVPGAIGNINYLINLDLSNNKIRSIERTDIHNMNSLMTLSLSGNPLVYISQDSLTKVYNLQTLNLASTNLTVISHAISNLPGLQLLDLSNNKIDCTCDLVWVKKYLIALGEPFKIVGSCETIYLDIQTYLDTFIRDCPEFTRPFGK</sequence>
<reference evidence="4" key="2">
    <citation type="journal article" date="2021" name="Genome Biol. Evol.">
        <title>Developing a high-quality reference genome for a parasitic bivalve with doubly uniparental inheritance (Bivalvia: Unionida).</title>
        <authorList>
            <person name="Smith C.H."/>
        </authorList>
    </citation>
    <scope>NUCLEOTIDE SEQUENCE</scope>
    <source>
        <strain evidence="4">CHS0354</strain>
        <tissue evidence="4">Mantle</tissue>
    </source>
</reference>
<keyword evidence="1" id="KW-0433">Leucine-rich repeat</keyword>
<dbReference type="SMART" id="SM00369">
    <property type="entry name" value="LRR_TYP"/>
    <property type="match status" value="8"/>
</dbReference>
<dbReference type="SUPFAM" id="SSF52058">
    <property type="entry name" value="L domain-like"/>
    <property type="match status" value="1"/>
</dbReference>
<keyword evidence="3" id="KW-0677">Repeat</keyword>
<dbReference type="PANTHER" id="PTHR24369">
    <property type="entry name" value="ANTIGEN BSP, PUTATIVE-RELATED"/>
    <property type="match status" value="1"/>
</dbReference>
<comment type="caution">
    <text evidence="4">The sequence shown here is derived from an EMBL/GenBank/DDBJ whole genome shotgun (WGS) entry which is preliminary data.</text>
</comment>
<keyword evidence="5" id="KW-1185">Reference proteome</keyword>
<evidence type="ECO:0000313" key="5">
    <source>
        <dbReference type="Proteomes" id="UP001195483"/>
    </source>
</evidence>
<gene>
    <name evidence="4" type="ORF">CHS0354_022673</name>
</gene>
<dbReference type="InterPro" id="IPR001611">
    <property type="entry name" value="Leu-rich_rpt"/>
</dbReference>
<organism evidence="4 5">
    <name type="scientific">Potamilus streckersoni</name>
    <dbReference type="NCBI Taxonomy" id="2493646"/>
    <lineage>
        <taxon>Eukaryota</taxon>
        <taxon>Metazoa</taxon>
        <taxon>Spiralia</taxon>
        <taxon>Lophotrochozoa</taxon>
        <taxon>Mollusca</taxon>
        <taxon>Bivalvia</taxon>
        <taxon>Autobranchia</taxon>
        <taxon>Heteroconchia</taxon>
        <taxon>Palaeoheterodonta</taxon>
        <taxon>Unionida</taxon>
        <taxon>Unionoidea</taxon>
        <taxon>Unionidae</taxon>
        <taxon>Ambleminae</taxon>
        <taxon>Lampsilini</taxon>
        <taxon>Potamilus</taxon>
    </lineage>
</organism>